<dbReference type="InterPro" id="IPR016024">
    <property type="entry name" value="ARM-type_fold"/>
</dbReference>
<dbReference type="InterPro" id="IPR021133">
    <property type="entry name" value="HEAT_type_2"/>
</dbReference>
<accession>A0A9N9XJ87</accession>
<gene>
    <name evidence="6" type="ORF">PHYEVI_LOCUS916</name>
</gene>
<dbReference type="GO" id="GO:0071339">
    <property type="term" value="C:MLL1 complex"/>
    <property type="evidence" value="ECO:0007669"/>
    <property type="project" value="TreeGrafter"/>
</dbReference>
<dbReference type="PANTHER" id="PTHR16056:SF2">
    <property type="entry name" value="TESTIS-EXPRESSED PROTEIN 10"/>
    <property type="match status" value="1"/>
</dbReference>
<dbReference type="Gene3D" id="1.25.10.10">
    <property type="entry name" value="Leucine-rich Repeat Variant"/>
    <property type="match status" value="1"/>
</dbReference>
<comment type="similarity">
    <text evidence="2">Belongs to the IPI1/TEX10 family.</text>
</comment>
<keyword evidence="7" id="KW-1185">Reference proteome</keyword>
<evidence type="ECO:0000313" key="7">
    <source>
        <dbReference type="Proteomes" id="UP001153712"/>
    </source>
</evidence>
<evidence type="ECO:0000256" key="4">
    <source>
        <dbReference type="PROSITE-ProRule" id="PRU00103"/>
    </source>
</evidence>
<evidence type="ECO:0000256" key="3">
    <source>
        <dbReference type="ARBA" id="ARBA00023242"/>
    </source>
</evidence>
<dbReference type="PANTHER" id="PTHR16056">
    <property type="entry name" value="REGULATOR OF MICROTUBULE DYNAMICS PROTEIN"/>
    <property type="match status" value="1"/>
</dbReference>
<dbReference type="EMBL" id="OU900094">
    <property type="protein sequence ID" value="CAG9854454.1"/>
    <property type="molecule type" value="Genomic_DNA"/>
</dbReference>
<evidence type="ECO:0000313" key="6">
    <source>
        <dbReference type="EMBL" id="CAG9854454.1"/>
    </source>
</evidence>
<feature type="repeat" description="HEAT" evidence="4">
    <location>
        <begin position="107"/>
        <end position="145"/>
    </location>
</feature>
<evidence type="ECO:0000256" key="2">
    <source>
        <dbReference type="ARBA" id="ARBA00006427"/>
    </source>
</evidence>
<dbReference type="SUPFAM" id="SSF48371">
    <property type="entry name" value="ARM repeat"/>
    <property type="match status" value="1"/>
</dbReference>
<reference evidence="6" key="1">
    <citation type="submission" date="2022-01" db="EMBL/GenBank/DDBJ databases">
        <authorList>
            <person name="King R."/>
        </authorList>
    </citation>
    <scope>NUCLEOTIDE SEQUENCE</scope>
</reference>
<dbReference type="InterPro" id="IPR024679">
    <property type="entry name" value="Ipi1_N"/>
</dbReference>
<keyword evidence="3" id="KW-0539">Nucleus</keyword>
<feature type="domain" description="Pre-rRNA-processing protein Ipi1 N-terminal" evidence="5">
    <location>
        <begin position="140"/>
        <end position="236"/>
    </location>
</feature>
<comment type="subcellular location">
    <subcellularLocation>
        <location evidence="1">Nucleus</location>
    </subcellularLocation>
</comment>
<dbReference type="AlphaFoldDB" id="A0A9N9XJ87"/>
<name>A0A9N9XJ87_PHYSR</name>
<organism evidence="6 7">
    <name type="scientific">Phyllotreta striolata</name>
    <name type="common">Striped flea beetle</name>
    <name type="synonym">Crioceris striolata</name>
    <dbReference type="NCBI Taxonomy" id="444603"/>
    <lineage>
        <taxon>Eukaryota</taxon>
        <taxon>Metazoa</taxon>
        <taxon>Ecdysozoa</taxon>
        <taxon>Arthropoda</taxon>
        <taxon>Hexapoda</taxon>
        <taxon>Insecta</taxon>
        <taxon>Pterygota</taxon>
        <taxon>Neoptera</taxon>
        <taxon>Endopterygota</taxon>
        <taxon>Coleoptera</taxon>
        <taxon>Polyphaga</taxon>
        <taxon>Cucujiformia</taxon>
        <taxon>Chrysomeloidea</taxon>
        <taxon>Chrysomelidae</taxon>
        <taxon>Galerucinae</taxon>
        <taxon>Alticini</taxon>
        <taxon>Phyllotreta</taxon>
    </lineage>
</organism>
<evidence type="ECO:0000259" key="5">
    <source>
        <dbReference type="Pfam" id="PF12333"/>
    </source>
</evidence>
<sequence>MGKNHRHKKNLKADKAKVKLKQTKTKFLPKGLNETKATFKIKPIVLAEQLKERSNEAPLSKRKLDVKDLCNRMQHYNENVRRSACEDLTDMFRQYSEDIIRDNLDDVILNISNLMQDRDRKVRNAVVKALNIILELTDNEKLEPFFKYFSVNMRCAMTHIDQGIQEDSLKFLDCFLVRNCGLVANTSNKLLPDFFTLISRLKNESSLGRTLTLNLGSKITTVSWRIKVLSRLHAVLELILENNKRDIDSNVDYDANESNTFPIYKNHFYEALTNPSLEYWESLEDDTCKNTLDIHLSTLIPIFHDISMEVLPDKKVYVHEGTCLNEESLAILWSIVNTMYLLWKYVEKNQSANPNLMKVFTSDEATTFLGHLMKLFPYSQNENTINTAKSALKLFDTNLDPNCVKENIMLCYICFVLHANIARDTIKKDLVIISSYINKCLLTKNYINQHNIQYFIEVLRLCLLEKSHLWKKTRVDVKKILENVLVFYHSVSIGEKQRMKLFKILADLLDNPYLSKSSQYQSWLASLAELLCKPQISDTTVETLLELARKNCSPFLSAVKSNFVRILDNLDSLNIVVTKKSYKDEAAVKREIVYIFYYLRELSSKEFKMLIIMISKHVSEEDCQLIKGYLQKQIC</sequence>
<dbReference type="InterPro" id="IPR011989">
    <property type="entry name" value="ARM-like"/>
</dbReference>
<dbReference type="OrthoDB" id="361362at2759"/>
<dbReference type="PROSITE" id="PS50077">
    <property type="entry name" value="HEAT_REPEAT"/>
    <property type="match status" value="1"/>
</dbReference>
<dbReference type="Proteomes" id="UP001153712">
    <property type="component" value="Chromosome 1"/>
</dbReference>
<protein>
    <recommendedName>
        <fullName evidence="5">Pre-rRNA-processing protein Ipi1 N-terminal domain-containing protein</fullName>
    </recommendedName>
</protein>
<evidence type="ECO:0000256" key="1">
    <source>
        <dbReference type="ARBA" id="ARBA00004123"/>
    </source>
</evidence>
<dbReference type="Pfam" id="PF12333">
    <property type="entry name" value="Ipi1_N"/>
    <property type="match status" value="1"/>
</dbReference>
<proteinExistence type="inferred from homology"/>